<evidence type="ECO:0000256" key="7">
    <source>
        <dbReference type="ARBA" id="ARBA00038382"/>
    </source>
</evidence>
<evidence type="ECO:0000313" key="17">
    <source>
        <dbReference type="VGNC" id="VGNC:15399"/>
    </source>
</evidence>
<feature type="compositionally biased region" description="Pro residues" evidence="12">
    <location>
        <begin position="274"/>
        <end position="294"/>
    </location>
</feature>
<keyword evidence="16" id="KW-1185">Reference proteome</keyword>
<dbReference type="CDD" id="cd16137">
    <property type="entry name" value="RA_MRL_RIAM"/>
    <property type="match status" value="1"/>
</dbReference>
<evidence type="ECO:0000256" key="8">
    <source>
        <dbReference type="ARBA" id="ARBA00040699"/>
    </source>
</evidence>
<evidence type="ECO:0000256" key="9">
    <source>
        <dbReference type="ARBA" id="ARBA00042746"/>
    </source>
</evidence>
<comment type="similarity">
    <text evidence="7">Belongs to the MRL family.</text>
</comment>
<dbReference type="GO" id="GO:0005886">
    <property type="term" value="C:plasma membrane"/>
    <property type="evidence" value="ECO:0000318"/>
    <property type="project" value="GO_Central"/>
</dbReference>
<protein>
    <recommendedName>
        <fullName evidence="8">Amyloid beta A4 precursor protein-binding family B member 1-interacting protein</fullName>
    </recommendedName>
    <alternativeName>
        <fullName evidence="9">APBB1-interacting protein 1</fullName>
    </alternativeName>
    <alternativeName>
        <fullName evidence="11">Proline-rich EVH1 ligand 1</fullName>
    </alternativeName>
</protein>
<dbReference type="FunFam" id="2.30.29.30:FF:000048">
    <property type="entry name" value="Ras association (RalGDS/AF-6) and pleckstrin homology domains 1"/>
    <property type="match status" value="1"/>
</dbReference>
<dbReference type="GO" id="GO:0002291">
    <property type="term" value="P:T cell activation via T cell receptor contact with antigen bound to MHC molecule on antigen presenting cell"/>
    <property type="evidence" value="ECO:0007669"/>
    <property type="project" value="Ensembl"/>
</dbReference>
<reference evidence="15" key="2">
    <citation type="submission" date="2025-08" db="UniProtKB">
        <authorList>
            <consortium name="Ensembl"/>
        </authorList>
    </citation>
    <scope>IDENTIFICATION</scope>
    <source>
        <strain evidence="15">Thoroughbred</strain>
    </source>
</reference>
<reference evidence="15 16" key="1">
    <citation type="journal article" date="2009" name="Science">
        <title>Genome sequence, comparative analysis, and population genetics of the domestic horse.</title>
        <authorList>
            <consortium name="Broad Institute Genome Sequencing Platform"/>
            <consortium name="Broad Institute Whole Genome Assembly Team"/>
            <person name="Wade C.M."/>
            <person name="Giulotto E."/>
            <person name="Sigurdsson S."/>
            <person name="Zoli M."/>
            <person name="Gnerre S."/>
            <person name="Imsland F."/>
            <person name="Lear T.L."/>
            <person name="Adelson D.L."/>
            <person name="Bailey E."/>
            <person name="Bellone R.R."/>
            <person name="Bloecker H."/>
            <person name="Distl O."/>
            <person name="Edgar R.C."/>
            <person name="Garber M."/>
            <person name="Leeb T."/>
            <person name="Mauceli E."/>
            <person name="MacLeod J.N."/>
            <person name="Penedo M.C.T."/>
            <person name="Raison J.M."/>
            <person name="Sharpe T."/>
            <person name="Vogel J."/>
            <person name="Andersson L."/>
            <person name="Antczak D.F."/>
            <person name="Biagi T."/>
            <person name="Binns M.M."/>
            <person name="Chowdhary B.P."/>
            <person name="Coleman S.J."/>
            <person name="Della Valle G."/>
            <person name="Fryc S."/>
            <person name="Guerin G."/>
            <person name="Hasegawa T."/>
            <person name="Hill E.W."/>
            <person name="Jurka J."/>
            <person name="Kiialainen A."/>
            <person name="Lindgren G."/>
            <person name="Liu J."/>
            <person name="Magnani E."/>
            <person name="Mickelson J.R."/>
            <person name="Murray J."/>
            <person name="Nergadze S.G."/>
            <person name="Onofrio R."/>
            <person name="Pedroni S."/>
            <person name="Piras M.F."/>
            <person name="Raudsepp T."/>
            <person name="Rocchi M."/>
            <person name="Roeed K.H."/>
            <person name="Ryder O.A."/>
            <person name="Searle S."/>
            <person name="Skow L."/>
            <person name="Swinburne J.E."/>
            <person name="Syvaenen A.C."/>
            <person name="Tozaki T."/>
            <person name="Valberg S.J."/>
            <person name="Vaudin M."/>
            <person name="White J.R."/>
            <person name="Zody M.C."/>
            <person name="Lander E.S."/>
            <person name="Lindblad-Toh K."/>
        </authorList>
    </citation>
    <scope>NUCLEOTIDE SEQUENCE [LARGE SCALE GENOMIC DNA]</scope>
    <source>
        <strain evidence="15 16">Thoroughbred</strain>
    </source>
</reference>
<feature type="region of interest" description="Disordered" evidence="12">
    <location>
        <begin position="120"/>
        <end position="146"/>
    </location>
</feature>
<evidence type="ECO:0000256" key="10">
    <source>
        <dbReference type="ARBA" id="ARBA00053525"/>
    </source>
</evidence>
<evidence type="ECO:0000313" key="16">
    <source>
        <dbReference type="Proteomes" id="UP000002281"/>
    </source>
</evidence>
<dbReference type="SMART" id="SM00314">
    <property type="entry name" value="RA"/>
    <property type="match status" value="1"/>
</dbReference>
<evidence type="ECO:0000256" key="12">
    <source>
        <dbReference type="SAM" id="MobiDB-lite"/>
    </source>
</evidence>
<feature type="compositionally biased region" description="Pro residues" evidence="12">
    <location>
        <begin position="723"/>
        <end position="747"/>
    </location>
</feature>
<evidence type="ECO:0000256" key="11">
    <source>
        <dbReference type="ARBA" id="ARBA00076035"/>
    </source>
</evidence>
<dbReference type="GeneTree" id="ENSGT00940000156105"/>
<dbReference type="Gene3D" id="3.10.20.90">
    <property type="entry name" value="Phosphatidylinositol 3-kinase Catalytic Subunit, Chain A, domain 1"/>
    <property type="match status" value="1"/>
</dbReference>
<dbReference type="CDD" id="cd01259">
    <property type="entry name" value="PH_APBB1IP"/>
    <property type="match status" value="1"/>
</dbReference>
<dbReference type="PANTHER" id="PTHR11243">
    <property type="entry name" value="GROWTH FACTOR RECEPTOR-BOUND PROTEIN"/>
    <property type="match status" value="1"/>
</dbReference>
<evidence type="ECO:0000256" key="6">
    <source>
        <dbReference type="ARBA" id="ARBA00023212"/>
    </source>
</evidence>
<gene>
    <name evidence="15 17" type="primary">APBB1IP</name>
</gene>
<accession>F6WE40</accession>
<comment type="subcellular location">
    <subcellularLocation>
        <location evidence="1">Cell membrane</location>
        <topology evidence="1">Peripheral membrane protein</topology>
    </subcellularLocation>
    <subcellularLocation>
        <location evidence="2">Cytoplasm</location>
        <location evidence="2">Cytoskeleton</location>
    </subcellularLocation>
</comment>
<dbReference type="InterPro" id="IPR000159">
    <property type="entry name" value="RA_dom"/>
</dbReference>
<feature type="compositionally biased region" description="Acidic residues" evidence="12">
    <location>
        <begin position="705"/>
        <end position="721"/>
    </location>
</feature>
<dbReference type="InterPro" id="IPR039664">
    <property type="entry name" value="GRB/APBB1IP"/>
</dbReference>
<dbReference type="Gene3D" id="2.30.29.30">
    <property type="entry name" value="Pleckstrin-homology domain (PH domain)/Phosphotyrosine-binding domain (PTB)"/>
    <property type="match status" value="1"/>
</dbReference>
<dbReference type="ExpressionAtlas" id="F6WE40">
    <property type="expression patterns" value="baseline"/>
</dbReference>
<dbReference type="FunFam" id="3.10.20.90:FF:000124">
    <property type="entry name" value="amyloid beta A4 precursor protein-binding family B member 1-interacting protein-like"/>
    <property type="match status" value="1"/>
</dbReference>
<dbReference type="Ensembl" id="ENSECAT00000024458.3">
    <property type="protein sequence ID" value="ENSECAP00000020316.3"/>
    <property type="gene ID" value="ENSECAG00000022742.4"/>
</dbReference>
<dbReference type="VGNC" id="VGNC:15399">
    <property type="gene designation" value="APBB1IP"/>
</dbReference>
<dbReference type="InterPro" id="IPR039665">
    <property type="entry name" value="PH_APBB1IP"/>
</dbReference>
<dbReference type="GO" id="GO:0007165">
    <property type="term" value="P:signal transduction"/>
    <property type="evidence" value="ECO:0007669"/>
    <property type="project" value="InterPro"/>
</dbReference>
<dbReference type="PANTHER" id="PTHR11243:SF14">
    <property type="entry name" value="AMYLOID BETA A4 PRECURSOR PROTEIN-BINDING FAMILY B MEMBER 1-INTERACTING PROTEIN"/>
    <property type="match status" value="1"/>
</dbReference>
<dbReference type="InterPro" id="IPR011993">
    <property type="entry name" value="PH-like_dom_sf"/>
</dbReference>
<evidence type="ECO:0000256" key="1">
    <source>
        <dbReference type="ARBA" id="ARBA00004202"/>
    </source>
</evidence>
<dbReference type="GO" id="GO:0045785">
    <property type="term" value="P:positive regulation of cell adhesion"/>
    <property type="evidence" value="ECO:0007669"/>
    <property type="project" value="Ensembl"/>
</dbReference>
<dbReference type="GO" id="GO:0005829">
    <property type="term" value="C:cytosol"/>
    <property type="evidence" value="ECO:0000318"/>
    <property type="project" value="GO_Central"/>
</dbReference>
<dbReference type="Pfam" id="PF00169">
    <property type="entry name" value="PH"/>
    <property type="match status" value="1"/>
</dbReference>
<reference evidence="15" key="3">
    <citation type="submission" date="2025-09" db="UniProtKB">
        <authorList>
            <consortium name="Ensembl"/>
        </authorList>
    </citation>
    <scope>IDENTIFICATION</scope>
    <source>
        <strain evidence="15">Thoroughbred</strain>
    </source>
</reference>
<dbReference type="Proteomes" id="UP000002281">
    <property type="component" value="Chromosome 29"/>
</dbReference>
<feature type="region of interest" description="Disordered" evidence="12">
    <location>
        <begin position="591"/>
        <end position="801"/>
    </location>
</feature>
<sequence>MALCICITSFHSCYLCNAFFKGGITESKGNCVRKLNSSCQIPFHRVHLSLDFHQPRVRGHSPACQPSVGAPLAPRCKAARREPHVCALRGRAGLTPLPPRGRGPEPGWSRVHGVAFPAGAPTPTRAPPSARQVPSKCPPRPCRSVKMGESNEDIDQMFSHLLGEMDLLTKSLGVDTLPPPDPKPPRAEFNFSVGFKDLNESLNALEDQDLDALMADLVADISEAEQRTIQAQRESSQDQLHSASLEKSNFSGAASLGYGADMAVTSTSQYGDELPPPPADPMLDLPLPPPPPEPLSQEEQEAAAKADKIKLALEKLKEAKVKKLVVKVHMNDNSTKSLMVDERQLARDILDNLFEKTHCDCNIDWCLYEIYPELQIERFFEDHENVVEVLSDWTRDTENKVVFLEKEEKYAVFKNPQNFYLDNKGKKESKETNGKMNAKNKESLLEESFCGTSIIVPELEGALYLKEDGKKSWKKRYFLLRASGIYYVPKGKTKTSRDLACFIQFENVNIYYGTQCKMRYKAPTDYCFVLKHPQIQKESQYIKYLCCDDARTLNQWVTGIRIAKYGKTLYDNYQRAMARAGLASRWTNVGTGNAATPAPPSTGLKTGTAQANGQIPQAAHSVSTVLNEADRQVDTPKDKKPALSNHDPGTPRAQHLPKSSLPPPPPVRRSSDTGSSPVMPAKGAAGGLPPLLDDSLPPPPPPPPLEDDELPPPPPDFDEAPPDFVPPPPPWDAGASLPPPPPPPPALAPEATKPSPVVAKRPPVPPKRQENPAPASGGGGGEQDFMSDLMKALQKKRGNVA</sequence>
<feature type="compositionally biased region" description="Basic and acidic residues" evidence="12">
    <location>
        <begin position="628"/>
        <end position="641"/>
    </location>
</feature>
<dbReference type="PROSITE" id="PS50003">
    <property type="entry name" value="PH_DOMAIN"/>
    <property type="match status" value="1"/>
</dbReference>
<proteinExistence type="inferred from homology"/>
<feature type="domain" description="Ras-associating" evidence="14">
    <location>
        <begin position="322"/>
        <end position="409"/>
    </location>
</feature>
<dbReference type="GO" id="GO:0042101">
    <property type="term" value="C:T cell receptor complex"/>
    <property type="evidence" value="ECO:0007669"/>
    <property type="project" value="Ensembl"/>
</dbReference>
<keyword evidence="4" id="KW-0963">Cytoplasm</keyword>
<keyword evidence="6" id="KW-0206">Cytoskeleton</keyword>
<dbReference type="Pfam" id="PF21989">
    <property type="entry name" value="RA_2"/>
    <property type="match status" value="1"/>
</dbReference>
<dbReference type="AlphaFoldDB" id="F6WE40"/>
<dbReference type="SUPFAM" id="SSF54236">
    <property type="entry name" value="Ubiquitin-like"/>
    <property type="match status" value="1"/>
</dbReference>
<feature type="compositionally biased region" description="Polar residues" evidence="12">
    <location>
        <begin position="603"/>
        <end position="626"/>
    </location>
</feature>
<organism evidence="15 16">
    <name type="scientific">Equus caballus</name>
    <name type="common">Horse</name>
    <dbReference type="NCBI Taxonomy" id="9796"/>
    <lineage>
        <taxon>Eukaryota</taxon>
        <taxon>Metazoa</taxon>
        <taxon>Chordata</taxon>
        <taxon>Craniata</taxon>
        <taxon>Vertebrata</taxon>
        <taxon>Euteleostomi</taxon>
        <taxon>Mammalia</taxon>
        <taxon>Eutheria</taxon>
        <taxon>Laurasiatheria</taxon>
        <taxon>Perissodactyla</taxon>
        <taxon>Equidae</taxon>
        <taxon>Equus</taxon>
    </lineage>
</organism>
<feature type="compositionally biased region" description="Low complexity" evidence="12">
    <location>
        <begin position="120"/>
        <end position="131"/>
    </location>
</feature>
<dbReference type="PROSITE" id="PS50200">
    <property type="entry name" value="RA"/>
    <property type="match status" value="1"/>
</dbReference>
<feature type="region of interest" description="Disordered" evidence="12">
    <location>
        <begin position="267"/>
        <end position="304"/>
    </location>
</feature>
<dbReference type="SMART" id="SM00233">
    <property type="entry name" value="PH"/>
    <property type="match status" value="1"/>
</dbReference>
<dbReference type="Bgee" id="ENSECAG00000022742">
    <property type="expression patterns" value="Expressed in blood and 23 other cell types or tissues"/>
</dbReference>
<feature type="domain" description="PH" evidence="13">
    <location>
        <begin position="456"/>
        <end position="565"/>
    </location>
</feature>
<evidence type="ECO:0000259" key="14">
    <source>
        <dbReference type="PROSITE" id="PS50200"/>
    </source>
</evidence>
<feature type="compositionally biased region" description="Low complexity" evidence="12">
    <location>
        <begin position="748"/>
        <end position="761"/>
    </location>
</feature>
<evidence type="ECO:0000256" key="4">
    <source>
        <dbReference type="ARBA" id="ARBA00022490"/>
    </source>
</evidence>
<dbReference type="HOGENOM" id="CLU_023207_2_0_1"/>
<evidence type="ECO:0000313" key="15">
    <source>
        <dbReference type="Ensembl" id="ENSECAP00000020316.3"/>
    </source>
</evidence>
<keyword evidence="3" id="KW-1003">Cell membrane</keyword>
<dbReference type="SUPFAM" id="SSF50729">
    <property type="entry name" value="PH domain-like"/>
    <property type="match status" value="1"/>
</dbReference>
<comment type="function">
    <text evidence="10">Appears to function in the signal transduction from Ras activation to actin cytoskeletal remodeling. Suppresses insulin-induced promoter activities through AP1 and SRE. Mediates Rap1-induced adhesion.</text>
</comment>
<dbReference type="InterPro" id="IPR029071">
    <property type="entry name" value="Ubiquitin-like_domsf"/>
</dbReference>
<keyword evidence="5" id="KW-0472">Membrane</keyword>
<evidence type="ECO:0000256" key="5">
    <source>
        <dbReference type="ARBA" id="ARBA00023136"/>
    </source>
</evidence>
<evidence type="ECO:0000256" key="2">
    <source>
        <dbReference type="ARBA" id="ARBA00004245"/>
    </source>
</evidence>
<evidence type="ECO:0000259" key="13">
    <source>
        <dbReference type="PROSITE" id="PS50003"/>
    </source>
</evidence>
<name>F6WE40_HORSE</name>
<dbReference type="InterPro" id="IPR001849">
    <property type="entry name" value="PH_domain"/>
</dbReference>
<evidence type="ECO:0000256" key="3">
    <source>
        <dbReference type="ARBA" id="ARBA00022475"/>
    </source>
</evidence>
<dbReference type="GO" id="GO:0005856">
    <property type="term" value="C:cytoskeleton"/>
    <property type="evidence" value="ECO:0007669"/>
    <property type="project" value="UniProtKB-SubCell"/>
</dbReference>